<dbReference type="InterPro" id="IPR038740">
    <property type="entry name" value="BioF2-like_GNAT_dom"/>
</dbReference>
<gene>
    <name evidence="2" type="ORF">POM99_03480</name>
</gene>
<organism evidence="2 3">
    <name type="scientific">Novosphingobium cyanobacteriorum</name>
    <dbReference type="NCBI Taxonomy" id="3024215"/>
    <lineage>
        <taxon>Bacteria</taxon>
        <taxon>Pseudomonadati</taxon>
        <taxon>Pseudomonadota</taxon>
        <taxon>Alphaproteobacteria</taxon>
        <taxon>Sphingomonadales</taxon>
        <taxon>Sphingomonadaceae</taxon>
        <taxon>Novosphingobium</taxon>
    </lineage>
</organism>
<dbReference type="SUPFAM" id="SSF55729">
    <property type="entry name" value="Acyl-CoA N-acyltransferases (Nat)"/>
    <property type="match status" value="1"/>
</dbReference>
<dbReference type="RefSeq" id="WP_277275416.1">
    <property type="nucleotide sequence ID" value="NZ_JAROCY010000003.1"/>
</dbReference>
<keyword evidence="3" id="KW-1185">Reference proteome</keyword>
<evidence type="ECO:0000313" key="3">
    <source>
        <dbReference type="Proteomes" id="UP001222770"/>
    </source>
</evidence>
<feature type="domain" description="BioF2-like acetyltransferase" evidence="1">
    <location>
        <begin position="165"/>
        <end position="296"/>
    </location>
</feature>
<dbReference type="Pfam" id="PF13480">
    <property type="entry name" value="Acetyltransf_6"/>
    <property type="match status" value="1"/>
</dbReference>
<evidence type="ECO:0000313" key="2">
    <source>
        <dbReference type="EMBL" id="MDF8332250.1"/>
    </source>
</evidence>
<dbReference type="Gene3D" id="3.40.630.30">
    <property type="match status" value="1"/>
</dbReference>
<proteinExistence type="predicted"/>
<sequence length="348" mass="37854">MVAVYHAELAEAQADADIAALMARGTARSPFDRLDWLRMLADACLPGERCFLAVARDGDAMAVLPLMQDNDGVRSLANWYSFTARPVWNAESKAPRLLAAIAQSLTPAGAARLSALPEMEAQAMAAALREAGWIAQMAQCDVNHILNLRGRSFAEYWTARPGALRETVRRKGKKGVVALRIASVFDPADWDAYETVYRLSWKPGEGSPAFLRQWAEDESAAGSLRLGIAEIKGQPVAAQFWTVEAGTAFIHKLAHDERAKAHSPGTLLSAAMFEQVIDRDGVALVDFGTGNDPYKRDWMEAVRPRFAIEAYRAGAVRHWKGLARLVGRRVLRGGASGEQALVSARAAG</sequence>
<comment type="caution">
    <text evidence="2">The sequence shown here is derived from an EMBL/GenBank/DDBJ whole genome shotgun (WGS) entry which is preliminary data.</text>
</comment>
<keyword evidence="2" id="KW-0808">Transferase</keyword>
<name>A0ABT6CGN6_9SPHN</name>
<protein>
    <submittedName>
        <fullName evidence="2">GNAT family N-acetyltransferase</fullName>
        <ecNumber evidence="2">2.3.1.-</ecNumber>
    </submittedName>
</protein>
<reference evidence="2 3" key="1">
    <citation type="submission" date="2023-03" db="EMBL/GenBank/DDBJ databases">
        <title>Novosphingobium cyanobacteriorum sp. nov., isolated from a eutrophic reservoir during the Microcystis bloom period.</title>
        <authorList>
            <person name="Kang M."/>
            <person name="Le V."/>
            <person name="Ko S.-R."/>
            <person name="Lee S.-A."/>
            <person name="Ahn C.-Y."/>
        </authorList>
    </citation>
    <scope>NUCLEOTIDE SEQUENCE [LARGE SCALE GENOMIC DNA]</scope>
    <source>
        <strain evidence="2 3">HBC54</strain>
    </source>
</reference>
<accession>A0ABT6CGN6</accession>
<evidence type="ECO:0000259" key="1">
    <source>
        <dbReference type="Pfam" id="PF13480"/>
    </source>
</evidence>
<dbReference type="Proteomes" id="UP001222770">
    <property type="component" value="Unassembled WGS sequence"/>
</dbReference>
<keyword evidence="2" id="KW-0012">Acyltransferase</keyword>
<dbReference type="GO" id="GO:0016746">
    <property type="term" value="F:acyltransferase activity"/>
    <property type="evidence" value="ECO:0007669"/>
    <property type="project" value="UniProtKB-KW"/>
</dbReference>
<dbReference type="EMBL" id="JAROCY010000003">
    <property type="protein sequence ID" value="MDF8332250.1"/>
    <property type="molecule type" value="Genomic_DNA"/>
</dbReference>
<dbReference type="EC" id="2.3.1.-" evidence="2"/>
<dbReference type="InterPro" id="IPR016181">
    <property type="entry name" value="Acyl_CoA_acyltransferase"/>
</dbReference>